<sequence length="108" mass="12611">MVCPEDILSMESSFAYYHLLAFDWYFVYGQLKTTPYYMPYKESNARGAVLEELSFNVNRIFLIEGGVYSWKYQGIRLVTTVQVKEFRTRRHQSGGHLQKGTVELIIAD</sequence>
<keyword evidence="2" id="KW-1185">Reference proteome</keyword>
<reference evidence="1 2" key="1">
    <citation type="submission" date="2019-05" db="EMBL/GenBank/DDBJ databases">
        <title>Mikania micrantha, genome provides insights into the molecular mechanism of rapid growth.</title>
        <authorList>
            <person name="Liu B."/>
        </authorList>
    </citation>
    <scope>NUCLEOTIDE SEQUENCE [LARGE SCALE GENOMIC DNA]</scope>
    <source>
        <strain evidence="1">NLD-2019</strain>
        <tissue evidence="1">Leaf</tissue>
    </source>
</reference>
<evidence type="ECO:0000313" key="2">
    <source>
        <dbReference type="Proteomes" id="UP000326396"/>
    </source>
</evidence>
<dbReference type="Proteomes" id="UP000326396">
    <property type="component" value="Linkage Group LG1"/>
</dbReference>
<dbReference type="AlphaFoldDB" id="A0A5N6PZT3"/>
<evidence type="ECO:0000313" key="1">
    <source>
        <dbReference type="EMBL" id="KAD7477296.1"/>
    </source>
</evidence>
<name>A0A5N6PZT3_9ASTR</name>
<comment type="caution">
    <text evidence="1">The sequence shown here is derived from an EMBL/GenBank/DDBJ whole genome shotgun (WGS) entry which is preliminary data.</text>
</comment>
<dbReference type="EMBL" id="SZYD01000001">
    <property type="protein sequence ID" value="KAD7477296.1"/>
    <property type="molecule type" value="Genomic_DNA"/>
</dbReference>
<gene>
    <name evidence="1" type="ORF">E3N88_00432</name>
</gene>
<protein>
    <submittedName>
        <fullName evidence="1">Uncharacterized protein</fullName>
    </submittedName>
</protein>
<organism evidence="1 2">
    <name type="scientific">Mikania micrantha</name>
    <name type="common">bitter vine</name>
    <dbReference type="NCBI Taxonomy" id="192012"/>
    <lineage>
        <taxon>Eukaryota</taxon>
        <taxon>Viridiplantae</taxon>
        <taxon>Streptophyta</taxon>
        <taxon>Embryophyta</taxon>
        <taxon>Tracheophyta</taxon>
        <taxon>Spermatophyta</taxon>
        <taxon>Magnoliopsida</taxon>
        <taxon>eudicotyledons</taxon>
        <taxon>Gunneridae</taxon>
        <taxon>Pentapetalae</taxon>
        <taxon>asterids</taxon>
        <taxon>campanulids</taxon>
        <taxon>Asterales</taxon>
        <taxon>Asteraceae</taxon>
        <taxon>Asteroideae</taxon>
        <taxon>Heliantheae alliance</taxon>
        <taxon>Eupatorieae</taxon>
        <taxon>Mikania</taxon>
    </lineage>
</organism>
<proteinExistence type="predicted"/>
<accession>A0A5N6PZT3</accession>